<dbReference type="SUPFAM" id="SSF55174">
    <property type="entry name" value="Alpha-L RNA-binding motif"/>
    <property type="match status" value="1"/>
</dbReference>
<evidence type="ECO:0000256" key="4">
    <source>
        <dbReference type="ARBA" id="ARBA00022980"/>
    </source>
</evidence>
<dbReference type="Pfam" id="PF00163">
    <property type="entry name" value="Ribosomal_S4"/>
    <property type="match status" value="1"/>
</dbReference>
<sequence>MSRRAGTDLFLKGRGRSLEGKCKIDTPPGAQGTQRRQRLSDYALQLREKQKLRHMYGVLERQFSNYYKKAAGQKGSTGVLLLQLLESRLDNVVYRMGFAATRAEARQLVNHKAVAVNDYPVNIPSYQVKPGDSIAIRNRAKNQSRIVESLAVASQLGFGDWLEVDEKGLKGTYKSIPDRDQVLPDINENLVVELYSK</sequence>
<dbReference type="EMBL" id="AYKG01000012">
    <property type="protein sequence ID" value="ROO30092.1"/>
    <property type="molecule type" value="Genomic_DNA"/>
</dbReference>
<feature type="domain" description="Small ribosomal subunit protein uS4 N-terminal" evidence="10">
    <location>
        <begin position="1"/>
        <end position="86"/>
    </location>
</feature>
<accession>A0A423PX47</accession>
<evidence type="ECO:0000256" key="8">
    <source>
        <dbReference type="RuleBase" id="RU003699"/>
    </source>
</evidence>
<dbReference type="Gene3D" id="1.10.1050.10">
    <property type="entry name" value="Ribosomal Protein S4 Delta 41, Chain A, domain 1"/>
    <property type="match status" value="1"/>
</dbReference>
<evidence type="ECO:0000313" key="12">
    <source>
        <dbReference type="Proteomes" id="UP000285310"/>
    </source>
</evidence>
<comment type="function">
    <text evidence="7">One of the primary rRNA binding proteins, it binds directly to 16S rRNA where it nucleates assembly of the body of the 30S subunit.</text>
</comment>
<evidence type="ECO:0000256" key="3">
    <source>
        <dbReference type="ARBA" id="ARBA00022884"/>
    </source>
</evidence>
<dbReference type="GO" id="GO:0015935">
    <property type="term" value="C:small ribosomal subunit"/>
    <property type="evidence" value="ECO:0007669"/>
    <property type="project" value="InterPro"/>
</dbReference>
<dbReference type="InterPro" id="IPR018079">
    <property type="entry name" value="Ribosomal_uS4_CS"/>
</dbReference>
<dbReference type="PANTHER" id="PTHR11831:SF4">
    <property type="entry name" value="SMALL RIBOSOMAL SUBUNIT PROTEIN US4M"/>
    <property type="match status" value="1"/>
</dbReference>
<comment type="caution">
    <text evidence="11">The sequence shown here is derived from an EMBL/GenBank/DDBJ whole genome shotgun (WGS) entry which is preliminary data.</text>
</comment>
<keyword evidence="12" id="KW-1185">Reference proteome</keyword>
<dbReference type="InterPro" id="IPR022801">
    <property type="entry name" value="Ribosomal_uS4"/>
</dbReference>
<evidence type="ECO:0000256" key="7">
    <source>
        <dbReference type="HAMAP-Rule" id="MF_01306"/>
    </source>
</evidence>
<evidence type="ECO:0000259" key="10">
    <source>
        <dbReference type="SMART" id="SM01390"/>
    </source>
</evidence>
<dbReference type="InterPro" id="IPR001912">
    <property type="entry name" value="Ribosomal_uS4_N"/>
</dbReference>
<dbReference type="Pfam" id="PF01479">
    <property type="entry name" value="S4"/>
    <property type="match status" value="1"/>
</dbReference>
<dbReference type="FunCoup" id="A0A423PX47">
    <property type="interactions" value="719"/>
</dbReference>
<dbReference type="SMART" id="SM00363">
    <property type="entry name" value="S4"/>
    <property type="match status" value="1"/>
</dbReference>
<protein>
    <recommendedName>
        <fullName evidence="6 7">Small ribosomal subunit protein uS4</fullName>
    </recommendedName>
</protein>
<dbReference type="Proteomes" id="UP000285310">
    <property type="component" value="Unassembled WGS sequence"/>
</dbReference>
<dbReference type="GO" id="GO:0042274">
    <property type="term" value="P:ribosomal small subunit biogenesis"/>
    <property type="evidence" value="ECO:0007669"/>
    <property type="project" value="TreeGrafter"/>
</dbReference>
<evidence type="ECO:0000313" key="11">
    <source>
        <dbReference type="EMBL" id="ROO30092.1"/>
    </source>
</evidence>
<dbReference type="PANTHER" id="PTHR11831">
    <property type="entry name" value="30S 40S RIBOSOMAL PROTEIN"/>
    <property type="match status" value="1"/>
</dbReference>
<dbReference type="HAMAP" id="MF_01306_B">
    <property type="entry name" value="Ribosomal_uS4_B"/>
    <property type="match status" value="1"/>
</dbReference>
<dbReference type="InterPro" id="IPR002942">
    <property type="entry name" value="S4_RNA-bd"/>
</dbReference>
<keyword evidence="4 7" id="KW-0689">Ribosomal protein</keyword>
<dbReference type="GO" id="GO:0006412">
    <property type="term" value="P:translation"/>
    <property type="evidence" value="ECO:0007669"/>
    <property type="project" value="UniProtKB-UniRule"/>
</dbReference>
<dbReference type="Gene3D" id="3.10.290.10">
    <property type="entry name" value="RNA-binding S4 domain"/>
    <property type="match status" value="1"/>
</dbReference>
<proteinExistence type="inferred from homology"/>
<dbReference type="GO" id="GO:0019843">
    <property type="term" value="F:rRNA binding"/>
    <property type="evidence" value="ECO:0007669"/>
    <property type="project" value="UniProtKB-UniRule"/>
</dbReference>
<feature type="domain" description="RNA-binding S4" evidence="9">
    <location>
        <begin position="87"/>
        <end position="151"/>
    </location>
</feature>
<evidence type="ECO:0000256" key="5">
    <source>
        <dbReference type="ARBA" id="ARBA00023274"/>
    </source>
</evidence>
<dbReference type="InParanoid" id="A0A423PX47"/>
<comment type="function">
    <text evidence="7">With S5 and S12 plays an important role in translational accuracy.</text>
</comment>
<organism evidence="11 12">
    <name type="scientific">Salinisphaera japonica YTM-1</name>
    <dbReference type="NCBI Taxonomy" id="1209778"/>
    <lineage>
        <taxon>Bacteria</taxon>
        <taxon>Pseudomonadati</taxon>
        <taxon>Pseudomonadota</taxon>
        <taxon>Gammaproteobacteria</taxon>
        <taxon>Salinisphaerales</taxon>
        <taxon>Salinisphaeraceae</taxon>
        <taxon>Salinisphaera</taxon>
    </lineage>
</organism>
<dbReference type="InterPro" id="IPR036986">
    <property type="entry name" value="S4_RNA-bd_sf"/>
</dbReference>
<evidence type="ECO:0000256" key="6">
    <source>
        <dbReference type="ARBA" id="ARBA00035254"/>
    </source>
</evidence>
<keyword evidence="3 7" id="KW-0694">RNA-binding</keyword>
<reference evidence="11 12" key="1">
    <citation type="submission" date="2013-10" db="EMBL/GenBank/DDBJ databases">
        <title>Salinisphaera japonica YTM-1 Genome Sequencing.</title>
        <authorList>
            <person name="Lai Q."/>
            <person name="Li C."/>
            <person name="Shao Z."/>
        </authorList>
    </citation>
    <scope>NUCLEOTIDE SEQUENCE [LARGE SCALE GENOMIC DNA]</scope>
    <source>
        <strain evidence="11 12">YTM-1</strain>
    </source>
</reference>
<evidence type="ECO:0000256" key="2">
    <source>
        <dbReference type="ARBA" id="ARBA00022730"/>
    </source>
</evidence>
<comment type="subunit">
    <text evidence="7">Part of the 30S ribosomal subunit. Contacts protein S5. The interaction surface between S4 and S5 is involved in control of translational fidelity.</text>
</comment>
<evidence type="ECO:0000256" key="1">
    <source>
        <dbReference type="ARBA" id="ARBA00007465"/>
    </source>
</evidence>
<dbReference type="FunFam" id="3.10.290.10:FF:000001">
    <property type="entry name" value="30S ribosomal protein S4"/>
    <property type="match status" value="1"/>
</dbReference>
<dbReference type="SMART" id="SM01390">
    <property type="entry name" value="Ribosomal_S4"/>
    <property type="match status" value="1"/>
</dbReference>
<dbReference type="GO" id="GO:0003735">
    <property type="term" value="F:structural constituent of ribosome"/>
    <property type="evidence" value="ECO:0007669"/>
    <property type="project" value="InterPro"/>
</dbReference>
<comment type="similarity">
    <text evidence="1 7 8">Belongs to the universal ribosomal protein uS4 family.</text>
</comment>
<dbReference type="NCBIfam" id="TIGR01017">
    <property type="entry name" value="rpsD_bact"/>
    <property type="match status" value="1"/>
</dbReference>
<keyword evidence="2 7" id="KW-0699">rRNA-binding</keyword>
<name>A0A423PX47_9GAMM</name>
<dbReference type="PROSITE" id="PS50889">
    <property type="entry name" value="S4"/>
    <property type="match status" value="1"/>
</dbReference>
<dbReference type="PROSITE" id="PS00632">
    <property type="entry name" value="RIBOSOMAL_S4"/>
    <property type="match status" value="1"/>
</dbReference>
<keyword evidence="5 7" id="KW-0687">Ribonucleoprotein</keyword>
<dbReference type="InterPro" id="IPR005709">
    <property type="entry name" value="Ribosomal_uS4_bac-type"/>
</dbReference>
<evidence type="ECO:0000259" key="9">
    <source>
        <dbReference type="SMART" id="SM00363"/>
    </source>
</evidence>
<dbReference type="CDD" id="cd00165">
    <property type="entry name" value="S4"/>
    <property type="match status" value="1"/>
</dbReference>
<dbReference type="AlphaFoldDB" id="A0A423PX47"/>
<gene>
    <name evidence="7" type="primary">rpsD</name>
    <name evidence="11" type="ORF">SAJA_05575</name>
</gene>
<dbReference type="NCBIfam" id="NF003717">
    <property type="entry name" value="PRK05327.1"/>
    <property type="match status" value="1"/>
</dbReference>